<reference evidence="2 3" key="1">
    <citation type="submission" date="2023-11" db="EMBL/GenBank/DDBJ databases">
        <authorList>
            <person name="Hedman E."/>
            <person name="Englund M."/>
            <person name="Stromberg M."/>
            <person name="Nyberg Akerstrom W."/>
            <person name="Nylinder S."/>
            <person name="Jareborg N."/>
            <person name="Kallberg Y."/>
            <person name="Kronander E."/>
        </authorList>
    </citation>
    <scope>NUCLEOTIDE SEQUENCE [LARGE SCALE GENOMIC DNA]</scope>
</reference>
<evidence type="ECO:0000313" key="2">
    <source>
        <dbReference type="EMBL" id="CAK1582006.1"/>
    </source>
</evidence>
<feature type="compositionally biased region" description="Basic and acidic residues" evidence="1">
    <location>
        <begin position="1009"/>
        <end position="1023"/>
    </location>
</feature>
<feature type="compositionally biased region" description="Polar residues" evidence="1">
    <location>
        <begin position="121"/>
        <end position="148"/>
    </location>
</feature>
<feature type="region of interest" description="Disordered" evidence="1">
    <location>
        <begin position="786"/>
        <end position="901"/>
    </location>
</feature>
<feature type="region of interest" description="Disordered" evidence="1">
    <location>
        <begin position="1003"/>
        <end position="1023"/>
    </location>
</feature>
<feature type="region of interest" description="Disordered" evidence="1">
    <location>
        <begin position="106"/>
        <end position="153"/>
    </location>
</feature>
<feature type="compositionally biased region" description="Basic and acidic residues" evidence="1">
    <location>
        <begin position="1046"/>
        <end position="1058"/>
    </location>
</feature>
<sequence>MEVAGQWRREWAGTAEYGKVTEGGVTKRVARAMEVLQASGPGARVRVLRAAYHATAGPGEPASSYMIQSSRRVISSGYNFLEPTSLPSKPLEISSVPLEITDSNVDNQDYKVTEPDDLDISQPSKWRSVSSSNSIRLPSEESSSTDNASIIDLDSRTYPKNSYKKQVIENSHHQSESFKPGNPKNNRVSPLLDAPVTLSTLKYKSLLNGNDDWNNRRKSYSFEDTAPLSKIILERNDRFAMESSTDSGICKSSEIVNDTDNTRYYKSKERKSQAPEETFKDWLTKNRLNTSVGSHSTKPLKEHSITPERLSENNITLQSPGRMCITLPVTIETDDDDKCRKNQISNEADKKSKKVEFCKTELHFTTETGTVNIIATDEKPPPTNDFRRRRSAFVPISDRFEKPVMLFGEKTDFNEKNKTECFLNSSTSEIGESDENTAATKSILKNKIPKPKPYLLGENMTLGNDDNLINKSDKDFVNDQNVTGVSLINTQLEADRKFISGIKSHYPTKLHSSALTHNSYRTSNEGSFRQRSSMNNKYITPEKSNELNSELENIESNSTNSFKRKLQILQTSPILVRSNTRQLKESDLMYFGIEKSPELMSKHPQDDKLHDKNRVQEEIFESVRLVQKVSNSVCSSEIESDEAPEYVNLVSKVNYTPIPAPRLRIKYSEKNRETKISGNLNSITEQEKEGNISESQRRSRLRRQDLSYSSDRSISEPPKIYRARYKEQDSCRKNTSNNSTPLRTKSGKSDTNRDLKSESDRITKSKDSTLLYVNLRGKEVNDLESRCSHYNTDSKRNPLTEKDTSLQTKERNTGRTKAQKNSKNDEDSSRKYVRRSDSLNTDSNDNTSKSHTKSRIQRTEKLVTPELSHTRSRRIENEKLKDGSNKITSEHKEKDNRIRSICRHTTTDGINALKEAKTLKEEPKREKISRDLEEKYTHPQINITNLSIDSRKSHPDLDLTSSSRIKQNKPDKKYDSNKSKRSKYVINYDDKNGTVSSVRKIKPHKHVSDHKNYSNKDNKENSIEQKVRIKQLNKIALQKFSPDEQKYQCGKDYKDRASKPKAHNVKRSCLLQ</sequence>
<feature type="compositionally biased region" description="Basic and acidic residues" evidence="1">
    <location>
        <begin position="786"/>
        <end position="813"/>
    </location>
</feature>
<feature type="compositionally biased region" description="Basic and acidic residues" evidence="1">
    <location>
        <begin position="685"/>
        <end position="705"/>
    </location>
</feature>
<organism evidence="2 3">
    <name type="scientific">Parnassius mnemosyne</name>
    <name type="common">clouded apollo</name>
    <dbReference type="NCBI Taxonomy" id="213953"/>
    <lineage>
        <taxon>Eukaryota</taxon>
        <taxon>Metazoa</taxon>
        <taxon>Ecdysozoa</taxon>
        <taxon>Arthropoda</taxon>
        <taxon>Hexapoda</taxon>
        <taxon>Insecta</taxon>
        <taxon>Pterygota</taxon>
        <taxon>Neoptera</taxon>
        <taxon>Endopterygota</taxon>
        <taxon>Lepidoptera</taxon>
        <taxon>Glossata</taxon>
        <taxon>Ditrysia</taxon>
        <taxon>Papilionoidea</taxon>
        <taxon>Papilionidae</taxon>
        <taxon>Parnassiinae</taxon>
        <taxon>Parnassini</taxon>
        <taxon>Parnassius</taxon>
        <taxon>Driopa</taxon>
    </lineage>
</organism>
<name>A0AAV1KG07_9NEOP</name>
<feature type="region of interest" description="Disordered" evidence="1">
    <location>
        <begin position="168"/>
        <end position="190"/>
    </location>
</feature>
<dbReference type="EMBL" id="CAVLGL010000035">
    <property type="protein sequence ID" value="CAK1582006.1"/>
    <property type="molecule type" value="Genomic_DNA"/>
</dbReference>
<feature type="compositionally biased region" description="Basic and acidic residues" evidence="1">
    <location>
        <begin position="822"/>
        <end position="837"/>
    </location>
</feature>
<dbReference type="Proteomes" id="UP001314205">
    <property type="component" value="Unassembled WGS sequence"/>
</dbReference>
<protein>
    <submittedName>
        <fullName evidence="2">Uncharacterized protein</fullName>
    </submittedName>
</protein>
<feature type="compositionally biased region" description="Polar residues" evidence="1">
    <location>
        <begin position="733"/>
        <end position="743"/>
    </location>
</feature>
<feature type="compositionally biased region" description="Basic and acidic residues" evidence="1">
    <location>
        <begin position="968"/>
        <end position="978"/>
    </location>
</feature>
<accession>A0AAV1KG07</accession>
<feature type="region of interest" description="Disordered" evidence="1">
    <location>
        <begin position="943"/>
        <end position="982"/>
    </location>
</feature>
<feature type="region of interest" description="Disordered" evidence="1">
    <location>
        <begin position="676"/>
        <end position="762"/>
    </location>
</feature>
<evidence type="ECO:0000313" key="3">
    <source>
        <dbReference type="Proteomes" id="UP001314205"/>
    </source>
</evidence>
<feature type="compositionally biased region" description="Basic and acidic residues" evidence="1">
    <location>
        <begin position="873"/>
        <end position="898"/>
    </location>
</feature>
<feature type="region of interest" description="Disordered" evidence="1">
    <location>
        <begin position="1046"/>
        <end position="1072"/>
    </location>
</feature>
<comment type="caution">
    <text evidence="2">The sequence shown here is derived from an EMBL/GenBank/DDBJ whole genome shotgun (WGS) entry which is preliminary data.</text>
</comment>
<proteinExistence type="predicted"/>
<feature type="compositionally biased region" description="Polar residues" evidence="1">
    <location>
        <begin position="838"/>
        <end position="849"/>
    </location>
</feature>
<keyword evidence="3" id="KW-1185">Reference proteome</keyword>
<feature type="compositionally biased region" description="Basic and acidic residues" evidence="1">
    <location>
        <begin position="747"/>
        <end position="762"/>
    </location>
</feature>
<evidence type="ECO:0000256" key="1">
    <source>
        <dbReference type="SAM" id="MobiDB-lite"/>
    </source>
</evidence>
<dbReference type="AlphaFoldDB" id="A0AAV1KG07"/>
<gene>
    <name evidence="2" type="ORF">PARMNEM_LOCUS3598</name>
</gene>